<dbReference type="AlphaFoldDB" id="A0A8S4RK17"/>
<sequence>MIKQSNFKVVRISFAILFIKSALCFPAPSPDDFLSLGFNYLTKTAKSPNFGLNKLLFPFSDLQSRIRNGYTERSNIQGYMKNTLHPWHYNRYNVEKDRYDEQYRPNTEFEEKNTQQNIFTKQNNGNLLSKMTPASFSRKSQATEISVNPNQAIEDNDLNIKHGTEYEFNSETTTDFTSDAMDTTTESDDLSNRIAPQVVATLLG</sequence>
<keyword evidence="1" id="KW-0732">Signal</keyword>
<keyword evidence="3" id="KW-1185">Reference proteome</keyword>
<feature type="chain" id="PRO_5035847462" evidence="1">
    <location>
        <begin position="25"/>
        <end position="204"/>
    </location>
</feature>
<dbReference type="EMBL" id="CAKXAJ010025241">
    <property type="protein sequence ID" value="CAH2237014.1"/>
    <property type="molecule type" value="Genomic_DNA"/>
</dbReference>
<reference evidence="2" key="1">
    <citation type="submission" date="2022-03" db="EMBL/GenBank/DDBJ databases">
        <authorList>
            <person name="Lindestad O."/>
        </authorList>
    </citation>
    <scope>NUCLEOTIDE SEQUENCE</scope>
</reference>
<accession>A0A8S4RK17</accession>
<evidence type="ECO:0000313" key="2">
    <source>
        <dbReference type="EMBL" id="CAH2237014.1"/>
    </source>
</evidence>
<protein>
    <submittedName>
        <fullName evidence="2">Jg9506 protein</fullName>
    </submittedName>
</protein>
<comment type="caution">
    <text evidence="2">The sequence shown here is derived from an EMBL/GenBank/DDBJ whole genome shotgun (WGS) entry which is preliminary data.</text>
</comment>
<dbReference type="Proteomes" id="UP000838756">
    <property type="component" value="Unassembled WGS sequence"/>
</dbReference>
<dbReference type="OrthoDB" id="6927580at2759"/>
<gene>
    <name evidence="2" type="primary">jg9506</name>
    <name evidence="2" type="ORF">PAEG_LOCUS14330</name>
</gene>
<organism evidence="2 3">
    <name type="scientific">Pararge aegeria aegeria</name>
    <dbReference type="NCBI Taxonomy" id="348720"/>
    <lineage>
        <taxon>Eukaryota</taxon>
        <taxon>Metazoa</taxon>
        <taxon>Ecdysozoa</taxon>
        <taxon>Arthropoda</taxon>
        <taxon>Hexapoda</taxon>
        <taxon>Insecta</taxon>
        <taxon>Pterygota</taxon>
        <taxon>Neoptera</taxon>
        <taxon>Endopterygota</taxon>
        <taxon>Lepidoptera</taxon>
        <taxon>Glossata</taxon>
        <taxon>Ditrysia</taxon>
        <taxon>Papilionoidea</taxon>
        <taxon>Nymphalidae</taxon>
        <taxon>Satyrinae</taxon>
        <taxon>Satyrini</taxon>
        <taxon>Parargina</taxon>
        <taxon>Pararge</taxon>
    </lineage>
</organism>
<feature type="signal peptide" evidence="1">
    <location>
        <begin position="1"/>
        <end position="24"/>
    </location>
</feature>
<proteinExistence type="predicted"/>
<evidence type="ECO:0000313" key="3">
    <source>
        <dbReference type="Proteomes" id="UP000838756"/>
    </source>
</evidence>
<name>A0A8S4RK17_9NEOP</name>
<evidence type="ECO:0000256" key="1">
    <source>
        <dbReference type="SAM" id="SignalP"/>
    </source>
</evidence>